<evidence type="ECO:0000256" key="3">
    <source>
        <dbReference type="PROSITE-ProRule" id="PRU00339"/>
    </source>
</evidence>
<gene>
    <name evidence="6" type="ORF">BSL78_11574</name>
</gene>
<feature type="compositionally biased region" description="Polar residues" evidence="5">
    <location>
        <begin position="255"/>
        <end position="267"/>
    </location>
</feature>
<reference evidence="6 7" key="1">
    <citation type="journal article" date="2017" name="PLoS Biol.">
        <title>The sea cucumber genome provides insights into morphological evolution and visceral regeneration.</title>
        <authorList>
            <person name="Zhang X."/>
            <person name="Sun L."/>
            <person name="Yuan J."/>
            <person name="Sun Y."/>
            <person name="Gao Y."/>
            <person name="Zhang L."/>
            <person name="Li S."/>
            <person name="Dai H."/>
            <person name="Hamel J.F."/>
            <person name="Liu C."/>
            <person name="Yu Y."/>
            <person name="Liu S."/>
            <person name="Lin W."/>
            <person name="Guo K."/>
            <person name="Jin S."/>
            <person name="Xu P."/>
            <person name="Storey K.B."/>
            <person name="Huan P."/>
            <person name="Zhang T."/>
            <person name="Zhou Y."/>
            <person name="Zhang J."/>
            <person name="Lin C."/>
            <person name="Li X."/>
            <person name="Xing L."/>
            <person name="Huo D."/>
            <person name="Sun M."/>
            <person name="Wang L."/>
            <person name="Mercier A."/>
            <person name="Li F."/>
            <person name="Yang H."/>
            <person name="Xiang J."/>
        </authorList>
    </citation>
    <scope>NUCLEOTIDE SEQUENCE [LARGE SCALE GENOMIC DNA]</scope>
    <source>
        <strain evidence="6">Shaxun</strain>
        <tissue evidence="6">Muscle</tissue>
    </source>
</reference>
<evidence type="ECO:0000256" key="5">
    <source>
        <dbReference type="SAM" id="MobiDB-lite"/>
    </source>
</evidence>
<evidence type="ECO:0000256" key="4">
    <source>
        <dbReference type="SAM" id="Coils"/>
    </source>
</evidence>
<sequence length="1154" mass="130014">MYMELPDDFGKLVMPYVCSREPNFQEEYLTKPRPFEEIVQEGVPTYNPIDKGIVAPQLPRTKKLPFSKDLSISVDDMKMPKVQSMGVVPIRSTTAITDLNVMMQGKPVLAAEEEEIAAIQEANEDFVTMSPTFTTATSAIDAELKDLMDLATPSNESIFRLKSARPAIKKPAILGSEGTLAPVRFSERPPGTLQAQKEVVIKSVRKKVKSAKSFKKSRMPDSLKKSRTSLHSEDVFGSDNDSYTSEDTVDLPISRSATPSGNRPTSRSKVDRSGSASSAGSKKSVQELLAEAQDISSPDSVPLHKRKLDRKESQIKKGKKSGVKMKQATEEDESEPKERSVDDIIASLKATKQGKPVLTLHIVNLSVDTPAISITDEGDYSDIAITLSRPTTEIESQQLETITEQETHDGDSSARGTEMLLDAPVDTERASSVLIEGALPPHSQSILDADLTMPQHVYYEDIVRVEGFQSLWLRSYNLRNRLSREEKSEPSSPIIFRFVFINMDTIGQTRTGEDHIRAAGIEEKHPSFLYHDASKYSSTRSVKNGYQDAPYSQQIQGHESSQWVGSEPTSALSVSLSCRFSFVVGVICLLQDGDGVTRPGSSEGKRQRVMSAAAKRILSELEEQEPNKSAETRLHIWQEKAEQMFDEGLGLPGHQLPIHQDASRLYWTPAPPKMNLPASVIGENLFPRFQGALLKPGGESSLTVAGDDSDDDVEVDLALNEEEERDAQFRKRLIVRRNVSAEDLTELTKTDFKGDRRIWLDSSASERGPDTPPIAPSLTSDTLHTTEGDNLNLNWREDNEKRSQTRSSFTIVRSKHQRSNSAPDITGEEHILFVESDFDSMMQELLQQKEQIVKMKQDMLEDKNRQTPDESENELMDPSKEDIESISVADVKPMRQVHTPTLAERSRAAGLKYVLYPKMKKKKRKKPLDPKRLEDIESFLKIPARSLERRHSFEEKRLPLEKEFKMPRSVRFPRRPSLPRALKFDDFIAKHRDREDTSDTREWVRGIWDEWFEEVFAESPYISDGEEGDGENHSAQGSPAPVPDEKRHSIASSVVSVNIDTLEPLLANDEDRMVFEDLHDEVLRLTDELNKATRPLPFDIARRGALYRKMGKISNAWDDLNLAIELEPQMLDAYWHRHLLYLLKDKPLKALEDL</sequence>
<feature type="non-terminal residue" evidence="6">
    <location>
        <position position="1154"/>
    </location>
</feature>
<feature type="compositionally biased region" description="Low complexity" evidence="5">
    <location>
        <begin position="273"/>
        <end position="283"/>
    </location>
</feature>
<dbReference type="SUPFAM" id="SSF48452">
    <property type="entry name" value="TPR-like"/>
    <property type="match status" value="1"/>
</dbReference>
<feature type="coiled-coil region" evidence="4">
    <location>
        <begin position="838"/>
        <end position="866"/>
    </location>
</feature>
<dbReference type="OrthoDB" id="1658288at2759"/>
<protein>
    <submittedName>
        <fullName evidence="6">Uncharacterized protein</fullName>
    </submittedName>
</protein>
<dbReference type="PANTHER" id="PTHR44858:SF1">
    <property type="entry name" value="UDP-N-ACETYLGLUCOSAMINE--PEPTIDE N-ACETYLGLUCOSAMINYLTRANSFERASE SPINDLY-RELATED"/>
    <property type="match status" value="1"/>
</dbReference>
<keyword evidence="2 3" id="KW-0802">TPR repeat</keyword>
<dbReference type="PROSITE" id="PS50005">
    <property type="entry name" value="TPR"/>
    <property type="match status" value="1"/>
</dbReference>
<feature type="compositionally biased region" description="Polar residues" evidence="5">
    <location>
        <begin position="777"/>
        <end position="793"/>
    </location>
</feature>
<feature type="compositionally biased region" description="Basic and acidic residues" evidence="5">
    <location>
        <begin position="218"/>
        <end position="234"/>
    </location>
</feature>
<feature type="region of interest" description="Disordered" evidence="5">
    <location>
        <begin position="761"/>
        <end position="823"/>
    </location>
</feature>
<keyword evidence="1" id="KW-0677">Repeat</keyword>
<proteinExistence type="predicted"/>
<dbReference type="Gene3D" id="1.25.40.10">
    <property type="entry name" value="Tetratricopeptide repeat domain"/>
    <property type="match status" value="1"/>
</dbReference>
<evidence type="ECO:0000256" key="1">
    <source>
        <dbReference type="ARBA" id="ARBA00022737"/>
    </source>
</evidence>
<feature type="region of interest" description="Disordered" evidence="5">
    <location>
        <begin position="211"/>
        <end position="339"/>
    </location>
</feature>
<evidence type="ECO:0000256" key="2">
    <source>
        <dbReference type="ARBA" id="ARBA00022803"/>
    </source>
</evidence>
<accession>A0A2G8KU69</accession>
<dbReference type="InterPro" id="IPR011990">
    <property type="entry name" value="TPR-like_helical_dom_sf"/>
</dbReference>
<evidence type="ECO:0000313" key="6">
    <source>
        <dbReference type="EMBL" id="PIK51547.1"/>
    </source>
</evidence>
<name>A0A2G8KU69_STIJA</name>
<feature type="region of interest" description="Disordered" evidence="5">
    <location>
        <begin position="1022"/>
        <end position="1047"/>
    </location>
</feature>
<feature type="repeat" description="TPR" evidence="3">
    <location>
        <begin position="1097"/>
        <end position="1130"/>
    </location>
</feature>
<dbReference type="PANTHER" id="PTHR44858">
    <property type="entry name" value="TETRATRICOPEPTIDE REPEAT PROTEIN 6"/>
    <property type="match status" value="1"/>
</dbReference>
<dbReference type="STRING" id="307972.A0A2G8KU69"/>
<evidence type="ECO:0000313" key="7">
    <source>
        <dbReference type="Proteomes" id="UP000230750"/>
    </source>
</evidence>
<dbReference type="InterPro" id="IPR050498">
    <property type="entry name" value="Ycf3"/>
</dbReference>
<dbReference type="Proteomes" id="UP000230750">
    <property type="component" value="Unassembled WGS sequence"/>
</dbReference>
<keyword evidence="4" id="KW-0175">Coiled coil</keyword>
<organism evidence="6 7">
    <name type="scientific">Stichopus japonicus</name>
    <name type="common">Sea cucumber</name>
    <dbReference type="NCBI Taxonomy" id="307972"/>
    <lineage>
        <taxon>Eukaryota</taxon>
        <taxon>Metazoa</taxon>
        <taxon>Echinodermata</taxon>
        <taxon>Eleutherozoa</taxon>
        <taxon>Echinozoa</taxon>
        <taxon>Holothuroidea</taxon>
        <taxon>Aspidochirotacea</taxon>
        <taxon>Aspidochirotida</taxon>
        <taxon>Stichopodidae</taxon>
        <taxon>Apostichopus</taxon>
    </lineage>
</organism>
<dbReference type="InterPro" id="IPR019734">
    <property type="entry name" value="TPR_rpt"/>
</dbReference>
<keyword evidence="7" id="KW-1185">Reference proteome</keyword>
<dbReference type="AlphaFoldDB" id="A0A2G8KU69"/>
<dbReference type="EMBL" id="MRZV01000367">
    <property type="protein sequence ID" value="PIK51547.1"/>
    <property type="molecule type" value="Genomic_DNA"/>
</dbReference>
<comment type="caution">
    <text evidence="6">The sequence shown here is derived from an EMBL/GenBank/DDBJ whole genome shotgun (WGS) entry which is preliminary data.</text>
</comment>